<reference evidence="1" key="1">
    <citation type="journal article" date="2019" name="Plant J.">
        <title>Chlorella vulgaris genome assembly and annotation reveals the molecular basis for metabolic acclimation to high light conditions.</title>
        <authorList>
            <person name="Cecchin M."/>
            <person name="Marcolungo L."/>
            <person name="Rossato M."/>
            <person name="Girolomoni L."/>
            <person name="Cosentino E."/>
            <person name="Cuine S."/>
            <person name="Li-Beisson Y."/>
            <person name="Delledonne M."/>
            <person name="Ballottari M."/>
        </authorList>
    </citation>
    <scope>NUCLEOTIDE SEQUENCE</scope>
    <source>
        <strain evidence="1">211/11P</strain>
    </source>
</reference>
<sequence length="198" mass="20844">MISIPIRVLYPLEMALDVVQALLACSLFHASYSIAGGTGAFRCWTCLLAGNGVLALVALTKTSPLTFKWQLPALVAIGGTLLALAPGWAESNPLLQHGFSLLITLARILLPILAPAFVDLSPPEGFSALLASAPDPSQLSEAEAAARAAACAAAQAATVLLGCCSLALSQHRAEQRQRKQFVLAAYAAQRQQQQQQQQ</sequence>
<reference evidence="1" key="2">
    <citation type="submission" date="2020-11" db="EMBL/GenBank/DDBJ databases">
        <authorList>
            <person name="Cecchin M."/>
            <person name="Marcolungo L."/>
            <person name="Rossato M."/>
            <person name="Girolomoni L."/>
            <person name="Cosentino E."/>
            <person name="Cuine S."/>
            <person name="Li-Beisson Y."/>
            <person name="Delledonne M."/>
            <person name="Ballottari M."/>
        </authorList>
    </citation>
    <scope>NUCLEOTIDE SEQUENCE</scope>
    <source>
        <strain evidence="1">211/11P</strain>
        <tissue evidence="1">Whole cell</tissue>
    </source>
</reference>
<dbReference type="AlphaFoldDB" id="A0A9D4YXL3"/>
<evidence type="ECO:0000313" key="1">
    <source>
        <dbReference type="EMBL" id="KAI3430784.1"/>
    </source>
</evidence>
<dbReference type="Proteomes" id="UP001055712">
    <property type="component" value="Unassembled WGS sequence"/>
</dbReference>
<dbReference type="EMBL" id="SIDB01000007">
    <property type="protein sequence ID" value="KAI3430784.1"/>
    <property type="molecule type" value="Genomic_DNA"/>
</dbReference>
<keyword evidence="2" id="KW-1185">Reference proteome</keyword>
<organism evidence="1 2">
    <name type="scientific">Chlorella vulgaris</name>
    <name type="common">Green alga</name>
    <dbReference type="NCBI Taxonomy" id="3077"/>
    <lineage>
        <taxon>Eukaryota</taxon>
        <taxon>Viridiplantae</taxon>
        <taxon>Chlorophyta</taxon>
        <taxon>core chlorophytes</taxon>
        <taxon>Trebouxiophyceae</taxon>
        <taxon>Chlorellales</taxon>
        <taxon>Chlorellaceae</taxon>
        <taxon>Chlorella clade</taxon>
        <taxon>Chlorella</taxon>
    </lineage>
</organism>
<comment type="caution">
    <text evidence="1">The sequence shown here is derived from an EMBL/GenBank/DDBJ whole genome shotgun (WGS) entry which is preliminary data.</text>
</comment>
<accession>A0A9D4YXL3</accession>
<gene>
    <name evidence="1" type="ORF">D9Q98_009196</name>
</gene>
<proteinExistence type="predicted"/>
<protein>
    <submittedName>
        <fullName evidence="1">Uncharacterized protein</fullName>
    </submittedName>
</protein>
<evidence type="ECO:0000313" key="2">
    <source>
        <dbReference type="Proteomes" id="UP001055712"/>
    </source>
</evidence>
<name>A0A9D4YXL3_CHLVU</name>